<dbReference type="InterPro" id="IPR013175">
    <property type="entry name" value="INO80_su_Ies4"/>
</dbReference>
<evidence type="ECO:0000256" key="1">
    <source>
        <dbReference type="SAM" id="MobiDB-lite"/>
    </source>
</evidence>
<gene>
    <name evidence="2" type="ORF">BKA67DRAFT_240493</name>
</gene>
<feature type="compositionally biased region" description="Low complexity" evidence="1">
    <location>
        <begin position="250"/>
        <end position="270"/>
    </location>
</feature>
<dbReference type="OrthoDB" id="4093188at2759"/>
<sequence length="270" mass="27582">MPATTKTSTTTKEKDRRKSAGKTSLVTLKVSPDRLRRLLDPEAPPAKEDSPSKESPATSALPAEAAVAPSNGDNASSSNPGTPAAAAVAAVGTPSQVSMGPPTEGPKKKGVKRSAAGANGIEPKARGKPGPKKKPRLEDGTIDPNSKNSAGAYHKLGPKANQGAINAGLRALDRSGKPCRKWAKGGFRLKTFTGIVWEIPRWAAPPKPSPDATQEASTASADSSNKENTKEGSQMKSENSASGADGEQRSLPPSLPAASSPAPMPVAAAS</sequence>
<dbReference type="PANTHER" id="PTHR28061">
    <property type="entry name" value="INO EIGHTY SUBUNIT 4"/>
    <property type="match status" value="1"/>
</dbReference>
<evidence type="ECO:0000313" key="3">
    <source>
        <dbReference type="Proteomes" id="UP000758603"/>
    </source>
</evidence>
<accession>A0A9P8UNY2</accession>
<dbReference type="Proteomes" id="UP000758603">
    <property type="component" value="Unassembled WGS sequence"/>
</dbReference>
<name>A0A9P8UNY2_9PEZI</name>
<dbReference type="PANTHER" id="PTHR28061:SF1">
    <property type="entry name" value="INO80 COMPLEX SUBUNIT 4"/>
    <property type="match status" value="1"/>
</dbReference>
<keyword evidence="3" id="KW-1185">Reference proteome</keyword>
<reference evidence="2" key="1">
    <citation type="journal article" date="2021" name="Nat. Commun.">
        <title>Genetic determinants of endophytism in the Arabidopsis root mycobiome.</title>
        <authorList>
            <person name="Mesny F."/>
            <person name="Miyauchi S."/>
            <person name="Thiergart T."/>
            <person name="Pickel B."/>
            <person name="Atanasova L."/>
            <person name="Karlsson M."/>
            <person name="Huettel B."/>
            <person name="Barry K.W."/>
            <person name="Haridas S."/>
            <person name="Chen C."/>
            <person name="Bauer D."/>
            <person name="Andreopoulos W."/>
            <person name="Pangilinan J."/>
            <person name="LaButti K."/>
            <person name="Riley R."/>
            <person name="Lipzen A."/>
            <person name="Clum A."/>
            <person name="Drula E."/>
            <person name="Henrissat B."/>
            <person name="Kohler A."/>
            <person name="Grigoriev I.V."/>
            <person name="Martin F.M."/>
            <person name="Hacquard S."/>
        </authorList>
    </citation>
    <scope>NUCLEOTIDE SEQUENCE</scope>
    <source>
        <strain evidence="2">MPI-SDFR-AT-0073</strain>
    </source>
</reference>
<dbReference type="GO" id="GO:0031011">
    <property type="term" value="C:Ino80 complex"/>
    <property type="evidence" value="ECO:0007669"/>
    <property type="project" value="InterPro"/>
</dbReference>
<dbReference type="AlphaFoldDB" id="A0A9P8UNY2"/>
<feature type="compositionally biased region" description="Basic and acidic residues" evidence="1">
    <location>
        <begin position="31"/>
        <end position="52"/>
    </location>
</feature>
<proteinExistence type="predicted"/>
<feature type="compositionally biased region" description="Basic residues" evidence="1">
    <location>
        <begin position="126"/>
        <end position="135"/>
    </location>
</feature>
<comment type="caution">
    <text evidence="2">The sequence shown here is derived from an EMBL/GenBank/DDBJ whole genome shotgun (WGS) entry which is preliminary data.</text>
</comment>
<dbReference type="GO" id="GO:0006338">
    <property type="term" value="P:chromatin remodeling"/>
    <property type="evidence" value="ECO:0007669"/>
    <property type="project" value="InterPro"/>
</dbReference>
<dbReference type="Pfam" id="PF08193">
    <property type="entry name" value="INO80_Ies4"/>
    <property type="match status" value="1"/>
</dbReference>
<feature type="compositionally biased region" description="Low complexity" evidence="1">
    <location>
        <begin position="1"/>
        <end position="10"/>
    </location>
</feature>
<protein>
    <submittedName>
        <fullName evidence="2">INO80 complex, subunit Ies4</fullName>
    </submittedName>
</protein>
<feature type="compositionally biased region" description="Low complexity" evidence="1">
    <location>
        <begin position="80"/>
        <end position="93"/>
    </location>
</feature>
<dbReference type="EMBL" id="JAGPXC010000003">
    <property type="protein sequence ID" value="KAH6655535.1"/>
    <property type="molecule type" value="Genomic_DNA"/>
</dbReference>
<dbReference type="RefSeq" id="XP_045959800.1">
    <property type="nucleotide sequence ID" value="XM_046095682.1"/>
</dbReference>
<feature type="compositionally biased region" description="Polar residues" evidence="1">
    <location>
        <begin position="211"/>
        <end position="223"/>
    </location>
</feature>
<feature type="compositionally biased region" description="Polar residues" evidence="1">
    <location>
        <begin position="231"/>
        <end position="242"/>
    </location>
</feature>
<dbReference type="GeneID" id="70124575"/>
<organism evidence="2 3">
    <name type="scientific">Truncatella angustata</name>
    <dbReference type="NCBI Taxonomy" id="152316"/>
    <lineage>
        <taxon>Eukaryota</taxon>
        <taxon>Fungi</taxon>
        <taxon>Dikarya</taxon>
        <taxon>Ascomycota</taxon>
        <taxon>Pezizomycotina</taxon>
        <taxon>Sordariomycetes</taxon>
        <taxon>Xylariomycetidae</taxon>
        <taxon>Amphisphaeriales</taxon>
        <taxon>Sporocadaceae</taxon>
        <taxon>Truncatella</taxon>
    </lineage>
</organism>
<evidence type="ECO:0000313" key="2">
    <source>
        <dbReference type="EMBL" id="KAH6655535.1"/>
    </source>
</evidence>
<feature type="region of interest" description="Disordered" evidence="1">
    <location>
        <begin position="201"/>
        <end position="270"/>
    </location>
</feature>
<feature type="region of interest" description="Disordered" evidence="1">
    <location>
        <begin position="1"/>
        <end position="160"/>
    </location>
</feature>